<dbReference type="EMBL" id="CAKOGL010000007">
    <property type="protein sequence ID" value="CAH2088875.1"/>
    <property type="molecule type" value="Genomic_DNA"/>
</dbReference>
<comment type="caution">
    <text evidence="1">The sequence shown here is derived from an EMBL/GenBank/DDBJ whole genome shotgun (WGS) entry which is preliminary data.</text>
</comment>
<protein>
    <submittedName>
        <fullName evidence="1">Uncharacterized protein</fullName>
    </submittedName>
</protein>
<dbReference type="AlphaFoldDB" id="A0AAU9TTG0"/>
<sequence length="93" mass="11104">MVKNPNMPTQTQLETFWSGIWEQQVHHNDKADWIMEEENKWNAIEEMEFTEITETDINNITARLHNWKSPGIDKIHTTRCIYLVLTCKDRQTS</sequence>
<name>A0AAU9TTG0_EUPED</name>
<evidence type="ECO:0000313" key="2">
    <source>
        <dbReference type="Proteomes" id="UP001153954"/>
    </source>
</evidence>
<accession>A0AAU9TTG0</accession>
<proteinExistence type="predicted"/>
<gene>
    <name evidence="1" type="ORF">EEDITHA_LOCUS4991</name>
</gene>
<evidence type="ECO:0000313" key="1">
    <source>
        <dbReference type="EMBL" id="CAH2088875.1"/>
    </source>
</evidence>
<dbReference type="Proteomes" id="UP001153954">
    <property type="component" value="Unassembled WGS sequence"/>
</dbReference>
<reference evidence="1" key="1">
    <citation type="submission" date="2022-03" db="EMBL/GenBank/DDBJ databases">
        <authorList>
            <person name="Tunstrom K."/>
        </authorList>
    </citation>
    <scope>NUCLEOTIDE SEQUENCE</scope>
</reference>
<organism evidence="1 2">
    <name type="scientific">Euphydryas editha</name>
    <name type="common">Edith's checkerspot</name>
    <dbReference type="NCBI Taxonomy" id="104508"/>
    <lineage>
        <taxon>Eukaryota</taxon>
        <taxon>Metazoa</taxon>
        <taxon>Ecdysozoa</taxon>
        <taxon>Arthropoda</taxon>
        <taxon>Hexapoda</taxon>
        <taxon>Insecta</taxon>
        <taxon>Pterygota</taxon>
        <taxon>Neoptera</taxon>
        <taxon>Endopterygota</taxon>
        <taxon>Lepidoptera</taxon>
        <taxon>Glossata</taxon>
        <taxon>Ditrysia</taxon>
        <taxon>Papilionoidea</taxon>
        <taxon>Nymphalidae</taxon>
        <taxon>Nymphalinae</taxon>
        <taxon>Euphydryas</taxon>
    </lineage>
</organism>
<keyword evidence="2" id="KW-1185">Reference proteome</keyword>